<comment type="subcellular location">
    <subcellularLocation>
        <location evidence="1">Endomembrane system</location>
        <topology evidence="1">Multi-pass membrane protein</topology>
    </subcellularLocation>
</comment>
<accession>A0ABN6PLW8</accession>
<reference evidence="6" key="1">
    <citation type="submission" date="2022-04" db="EMBL/GenBank/DDBJ databases">
        <title>Whole genome sequence of Sphaerotilus sp. FB-5.</title>
        <authorList>
            <person name="Takeda M."/>
            <person name="Narihara S."/>
            <person name="Akimoto M."/>
            <person name="Akimoto R."/>
            <person name="Nishiyashiki S."/>
            <person name="Murakami T."/>
        </authorList>
    </citation>
    <scope>NUCLEOTIDE SEQUENCE</scope>
    <source>
        <strain evidence="6">FB-5</strain>
    </source>
</reference>
<dbReference type="PANTHER" id="PTHR12714:SF24">
    <property type="entry name" value="SLR1182 PROTEIN"/>
    <property type="match status" value="1"/>
</dbReference>
<feature type="transmembrane region" description="Helical" evidence="5">
    <location>
        <begin position="84"/>
        <end position="110"/>
    </location>
</feature>
<proteinExistence type="predicted"/>
<evidence type="ECO:0000256" key="4">
    <source>
        <dbReference type="ARBA" id="ARBA00023136"/>
    </source>
</evidence>
<dbReference type="InterPro" id="IPR007318">
    <property type="entry name" value="Phopholipid_MeTrfase"/>
</dbReference>
<feature type="transmembrane region" description="Helical" evidence="5">
    <location>
        <begin position="29"/>
        <end position="48"/>
    </location>
</feature>
<evidence type="ECO:0000313" key="7">
    <source>
        <dbReference type="Proteomes" id="UP001057498"/>
    </source>
</evidence>
<keyword evidence="3 5" id="KW-1133">Transmembrane helix</keyword>
<protein>
    <recommendedName>
        <fullName evidence="8">Protein-S-isoprenylcysteine O-methyltransferase Ste14</fullName>
    </recommendedName>
</protein>
<keyword evidence="2 5" id="KW-0812">Transmembrane</keyword>
<evidence type="ECO:0000256" key="3">
    <source>
        <dbReference type="ARBA" id="ARBA00022989"/>
    </source>
</evidence>
<evidence type="ECO:0000256" key="2">
    <source>
        <dbReference type="ARBA" id="ARBA00022692"/>
    </source>
</evidence>
<evidence type="ECO:0000256" key="5">
    <source>
        <dbReference type="SAM" id="Phobius"/>
    </source>
</evidence>
<dbReference type="Proteomes" id="UP001057498">
    <property type="component" value="Chromosome"/>
</dbReference>
<keyword evidence="7" id="KW-1185">Reference proteome</keyword>
<evidence type="ECO:0000256" key="1">
    <source>
        <dbReference type="ARBA" id="ARBA00004127"/>
    </source>
</evidence>
<dbReference type="Pfam" id="PF04191">
    <property type="entry name" value="PEMT"/>
    <property type="match status" value="1"/>
</dbReference>
<dbReference type="PANTHER" id="PTHR12714">
    <property type="entry name" value="PROTEIN-S ISOPRENYLCYSTEINE O-METHYLTRANSFERASE"/>
    <property type="match status" value="1"/>
</dbReference>
<evidence type="ECO:0008006" key="8">
    <source>
        <dbReference type="Google" id="ProtNLM"/>
    </source>
</evidence>
<sequence>MAAIAATGMVATADWPAVGRLALPGLQPAAVIAWLAGAALMLTAAWTMRQARTTLNPIQPGRARQLVTHGLFARSRNPIYLADVLLLIGLLLWLGQVSGLLWITAFALWIDRLQIPAEEQALTGLFGDDYRAYRARVRRWL</sequence>
<dbReference type="Gene3D" id="1.20.120.1630">
    <property type="match status" value="1"/>
</dbReference>
<keyword evidence="4 5" id="KW-0472">Membrane</keyword>
<name>A0ABN6PLW8_9BURK</name>
<evidence type="ECO:0000313" key="6">
    <source>
        <dbReference type="EMBL" id="BDI04215.1"/>
    </source>
</evidence>
<organism evidence="6 7">
    <name type="scientific">Sphaerotilus microaerophilus</name>
    <dbReference type="NCBI Taxonomy" id="2914710"/>
    <lineage>
        <taxon>Bacteria</taxon>
        <taxon>Pseudomonadati</taxon>
        <taxon>Pseudomonadota</taxon>
        <taxon>Betaproteobacteria</taxon>
        <taxon>Burkholderiales</taxon>
        <taxon>Sphaerotilaceae</taxon>
        <taxon>Sphaerotilus</taxon>
    </lineage>
</organism>
<gene>
    <name evidence="6" type="ORF">CATMQ487_11850</name>
</gene>
<dbReference type="EMBL" id="AP025730">
    <property type="protein sequence ID" value="BDI04215.1"/>
    <property type="molecule type" value="Genomic_DNA"/>
</dbReference>